<evidence type="ECO:0000313" key="2">
    <source>
        <dbReference type="EMBL" id="QNP54519.1"/>
    </source>
</evidence>
<protein>
    <submittedName>
        <fullName evidence="2">Uncharacterized protein</fullName>
    </submittedName>
</protein>
<name>A0A7H0H1V3_9BACT</name>
<sequence length="160" mass="17046">MMTYSTLCALVLLGSGLLTFTACDKNDPESCTSSVVPVPADTYVFPIVPGTPAWATFQTGAEMVAACQLPAATLPRISTAGLVATCLTYPLLGNMLAANSLQRGTRAQLANFNGFGELQQRPKPQPCCWNATSKCGPLVYRRKNRPGIGGLTRLSSCTWR</sequence>
<dbReference type="EMBL" id="CP060788">
    <property type="protein sequence ID" value="QNP54519.1"/>
    <property type="molecule type" value="Genomic_DNA"/>
</dbReference>
<feature type="chain" id="PRO_5028995884" evidence="1">
    <location>
        <begin position="25"/>
        <end position="160"/>
    </location>
</feature>
<evidence type="ECO:0000256" key="1">
    <source>
        <dbReference type="SAM" id="SignalP"/>
    </source>
</evidence>
<evidence type="ECO:0000313" key="3">
    <source>
        <dbReference type="Proteomes" id="UP000516093"/>
    </source>
</evidence>
<dbReference type="AlphaFoldDB" id="A0A7H0H1V3"/>
<accession>A0A7H0H1V3</accession>
<feature type="signal peptide" evidence="1">
    <location>
        <begin position="1"/>
        <end position="24"/>
    </location>
</feature>
<keyword evidence="3" id="KW-1185">Reference proteome</keyword>
<organism evidence="2 3">
    <name type="scientific">Hymenobacter qilianensis</name>
    <dbReference type="NCBI Taxonomy" id="1385715"/>
    <lineage>
        <taxon>Bacteria</taxon>
        <taxon>Pseudomonadati</taxon>
        <taxon>Bacteroidota</taxon>
        <taxon>Cytophagia</taxon>
        <taxon>Cytophagales</taxon>
        <taxon>Hymenobacteraceae</taxon>
        <taxon>Hymenobacter</taxon>
    </lineage>
</organism>
<gene>
    <name evidence="2" type="ORF">H9L05_22680</name>
</gene>
<dbReference type="KEGG" id="hqi:H9L05_22680"/>
<proteinExistence type="predicted"/>
<keyword evidence="2" id="KW-0614">Plasmid</keyword>
<dbReference type="Proteomes" id="UP000516093">
    <property type="component" value="Plasmid p_unnamed4"/>
</dbReference>
<reference evidence="2 3" key="1">
    <citation type="submission" date="2020-08" db="EMBL/GenBank/DDBJ databases">
        <title>Genome sequence of Hymenobacter qilianensis JCM 19763T.</title>
        <authorList>
            <person name="Hyun D.-W."/>
            <person name="Bae J.-W."/>
        </authorList>
    </citation>
    <scope>NUCLEOTIDE SEQUENCE [LARGE SCALE GENOMIC DNA]</scope>
    <source>
        <strain evidence="2 3">JCM 19763</strain>
        <plasmid evidence="2 3">p_unnamed4</plasmid>
    </source>
</reference>
<geneLocation type="plasmid" evidence="2 3">
    <name>p_unnamed4</name>
</geneLocation>
<dbReference type="RefSeq" id="WP_187734678.1">
    <property type="nucleotide sequence ID" value="NZ_CP060788.1"/>
</dbReference>
<keyword evidence="1" id="KW-0732">Signal</keyword>